<dbReference type="PANTHER" id="PTHR43873:SF1">
    <property type="entry name" value="COBYRINATE A,C-DIAMIDE SYNTHASE"/>
    <property type="match status" value="1"/>
</dbReference>
<dbReference type="OrthoDB" id="8896at2157"/>
<dbReference type="GO" id="GO:0005524">
    <property type="term" value="F:ATP binding"/>
    <property type="evidence" value="ECO:0007669"/>
    <property type="project" value="UniProtKB-UniRule"/>
</dbReference>
<evidence type="ECO:0000259" key="9">
    <source>
        <dbReference type="Pfam" id="PF07685"/>
    </source>
</evidence>
<dbReference type="STRING" id="1104324.P186_1808"/>
<organism evidence="10 11">
    <name type="scientific">Pyrobaculum ferrireducens</name>
    <dbReference type="NCBI Taxonomy" id="1104324"/>
    <lineage>
        <taxon>Archaea</taxon>
        <taxon>Thermoproteota</taxon>
        <taxon>Thermoprotei</taxon>
        <taxon>Thermoproteales</taxon>
        <taxon>Thermoproteaceae</taxon>
        <taxon>Pyrobaculum</taxon>
    </lineage>
</organism>
<evidence type="ECO:0000256" key="7">
    <source>
        <dbReference type="HAMAP-Rule" id="MF_00027"/>
    </source>
</evidence>
<sequence length="446" mass="47941">MTPRIVISAPRGMSGKTIVTLGILYGLARRGLRVAPFKVGPDYIDPSYHSIAAGAASRNLDVVLMGEDGVRRRFVKYAAGADLAVVEGVLGLYDSIDGVSEFGSTAQVAKLLKAPVVVVLNGERVNRTLRAVVRGLKAFDPGVDVAGVILTNVTPRQAEKLVKALPEEGVEIVGVVPKSKRVAEAFAYRHLGLVPTGERADAGGVLDVLESYVVPHLDLDGILSIAKRAGELDVDPEADPPAGGNCRVGVIMDRAFTFYYPELLEAAASVGEPVFINSLRDQALPPVDLVVVGGGFPEVLAEELERNRPFRKALLSYVESGGRLYAECGGLMYMTSSIIIDRSEYEMVGAIDAVTAMLDRPVGKGYAWGHVVGNTPVAPRGTRLVGHEFHYSKIIFREKPNLVIRLERGVGVGGGWDGVVKYNMHAQYLHIHPYTYNVLAALCRST</sequence>
<dbReference type="RefSeq" id="WP_014289040.1">
    <property type="nucleotide sequence ID" value="NC_016645.1"/>
</dbReference>
<evidence type="ECO:0000256" key="4">
    <source>
        <dbReference type="ARBA" id="ARBA00022840"/>
    </source>
</evidence>
<comment type="function">
    <text evidence="7">Catalyzes the ATP-dependent amidation of the two carboxylate groups at positions a and c of cobyrinate, using either L-glutamine or ammonia as the nitrogen source.</text>
</comment>
<dbReference type="Proteomes" id="UP000005867">
    <property type="component" value="Chromosome"/>
</dbReference>
<dbReference type="SUPFAM" id="SSF52540">
    <property type="entry name" value="P-loop containing nucleoside triphosphate hydrolases"/>
    <property type="match status" value="1"/>
</dbReference>
<evidence type="ECO:0000313" key="10">
    <source>
        <dbReference type="EMBL" id="AET33215.1"/>
    </source>
</evidence>
<dbReference type="PANTHER" id="PTHR43873">
    <property type="entry name" value="COBYRINATE A,C-DIAMIDE SYNTHASE"/>
    <property type="match status" value="1"/>
</dbReference>
<reference evidence="10 11" key="1">
    <citation type="journal article" date="2012" name="J. Bacteriol.">
        <title>Complete genome sequence of strain 1860, a crenarchaeon of the genus pyrobaculum able to grow with various electron acceptors.</title>
        <authorList>
            <person name="Mardanov A.V."/>
            <person name="Gumerov V.M."/>
            <person name="Slobodkina G.B."/>
            <person name="Beletsky A.V."/>
            <person name="Bonch-Osmolovskaya E.A."/>
            <person name="Ravin N.V."/>
            <person name="Skryabin K.G."/>
        </authorList>
    </citation>
    <scope>NUCLEOTIDE SEQUENCE [LARGE SCALE GENOMIC DNA]</scope>
    <source>
        <strain evidence="10 11">1860</strain>
    </source>
</reference>
<comment type="domain">
    <text evidence="7">Comprises of two domains. The C-terminal domain contains the binding site for glutamine and catalyzes the hydrolysis of this substrate to glutamate and ammonia. The N-terminal domain is anticipated to bind ATP and cobyrinate and catalyzes the ultimate synthesis of the diamide product. The ammonia produced via the glutaminase domain is probably translocated to the adjacent domain via a molecular tunnel, where it reacts with an activated intermediate.</text>
</comment>
<dbReference type="Pfam" id="PF07685">
    <property type="entry name" value="GATase_3"/>
    <property type="match status" value="1"/>
</dbReference>
<evidence type="ECO:0000256" key="5">
    <source>
        <dbReference type="ARBA" id="ARBA00022842"/>
    </source>
</evidence>
<keyword evidence="11" id="KW-1185">Reference proteome</keyword>
<evidence type="ECO:0000256" key="3">
    <source>
        <dbReference type="ARBA" id="ARBA00022741"/>
    </source>
</evidence>
<dbReference type="NCBIfam" id="NF002204">
    <property type="entry name" value="PRK01077.1"/>
    <property type="match status" value="1"/>
</dbReference>
<dbReference type="KEGG" id="pyr:P186_1808"/>
<dbReference type="GeneID" id="11596304"/>
<protein>
    <recommendedName>
        <fullName evidence="7">Cobyrinate a,c-diamide synthase</fullName>
        <ecNumber evidence="7">6.3.5.11</ecNumber>
    </recommendedName>
    <alternativeName>
        <fullName evidence="7">Cobyrinic acid a,c-diamide synthetase</fullName>
    </alternativeName>
</protein>
<dbReference type="GO" id="GO:0009236">
    <property type="term" value="P:cobalamin biosynthetic process"/>
    <property type="evidence" value="ECO:0007669"/>
    <property type="project" value="UniProtKB-UniRule"/>
</dbReference>
<keyword evidence="5 7" id="KW-0460">Magnesium</keyword>
<dbReference type="InterPro" id="IPR011698">
    <property type="entry name" value="GATase_3"/>
</dbReference>
<dbReference type="InterPro" id="IPR002586">
    <property type="entry name" value="CobQ/CobB/MinD/ParA_Nub-bd_dom"/>
</dbReference>
<dbReference type="EMBL" id="CP003098">
    <property type="protein sequence ID" value="AET33215.1"/>
    <property type="molecule type" value="Genomic_DNA"/>
</dbReference>
<dbReference type="Pfam" id="PF01656">
    <property type="entry name" value="CbiA"/>
    <property type="match status" value="1"/>
</dbReference>
<dbReference type="NCBIfam" id="TIGR00379">
    <property type="entry name" value="cobB"/>
    <property type="match status" value="1"/>
</dbReference>
<feature type="domain" description="CobB/CobQ-like glutamine amidotransferase" evidence="9">
    <location>
        <begin position="247"/>
        <end position="432"/>
    </location>
</feature>
<evidence type="ECO:0000256" key="2">
    <source>
        <dbReference type="ARBA" id="ARBA00022598"/>
    </source>
</evidence>
<evidence type="ECO:0000259" key="8">
    <source>
        <dbReference type="Pfam" id="PF01656"/>
    </source>
</evidence>
<comment type="cofactor">
    <cofactor evidence="1 7">
        <name>Mg(2+)</name>
        <dbReference type="ChEBI" id="CHEBI:18420"/>
    </cofactor>
</comment>
<dbReference type="CDD" id="cd05388">
    <property type="entry name" value="CobB_N"/>
    <property type="match status" value="1"/>
</dbReference>
<proteinExistence type="inferred from homology"/>
<dbReference type="InterPro" id="IPR029062">
    <property type="entry name" value="Class_I_gatase-like"/>
</dbReference>
<name>G7VH44_9CREN</name>
<dbReference type="EC" id="6.3.5.11" evidence="7"/>
<keyword evidence="2 7" id="KW-0436">Ligase</keyword>
<feature type="domain" description="CobQ/CobB/MinD/ParA nucleotide binding" evidence="8">
    <location>
        <begin position="5"/>
        <end position="188"/>
    </location>
</feature>
<evidence type="ECO:0000256" key="1">
    <source>
        <dbReference type="ARBA" id="ARBA00001946"/>
    </source>
</evidence>
<dbReference type="InterPro" id="IPR027417">
    <property type="entry name" value="P-loop_NTPase"/>
</dbReference>
<comment type="pathway">
    <text evidence="7">Cofactor biosynthesis; adenosylcobalamin biosynthesis; cob(II)yrinate a,c-diamide from sirohydrochlorin (anaerobic route): step 10/10.</text>
</comment>
<dbReference type="PROSITE" id="PS51274">
    <property type="entry name" value="GATASE_COBBQ"/>
    <property type="match status" value="1"/>
</dbReference>
<dbReference type="HOGENOM" id="CLU_022752_2_0_2"/>
<keyword evidence="4 7" id="KW-0067">ATP-binding</keyword>
<dbReference type="UniPathway" id="UPA00148">
    <property type="reaction ID" value="UER00231"/>
</dbReference>
<dbReference type="AlphaFoldDB" id="G7VH44"/>
<comment type="catalytic activity">
    <reaction evidence="7">
        <text>cob(II)yrinate + 2 L-glutamine + 2 ATP + 2 H2O = cob(II)yrinate a,c diamide + 2 L-glutamate + 2 ADP + 2 phosphate + 2 H(+)</text>
        <dbReference type="Rhea" id="RHEA:26289"/>
        <dbReference type="ChEBI" id="CHEBI:15377"/>
        <dbReference type="ChEBI" id="CHEBI:15378"/>
        <dbReference type="ChEBI" id="CHEBI:29985"/>
        <dbReference type="ChEBI" id="CHEBI:30616"/>
        <dbReference type="ChEBI" id="CHEBI:43474"/>
        <dbReference type="ChEBI" id="CHEBI:58359"/>
        <dbReference type="ChEBI" id="CHEBI:58537"/>
        <dbReference type="ChEBI" id="CHEBI:58894"/>
        <dbReference type="ChEBI" id="CHEBI:456216"/>
        <dbReference type="EC" id="6.3.5.11"/>
    </reaction>
</comment>
<evidence type="ECO:0000313" key="11">
    <source>
        <dbReference type="Proteomes" id="UP000005867"/>
    </source>
</evidence>
<comment type="similarity">
    <text evidence="7">Belongs to the CobB/CbiA family.</text>
</comment>
<keyword evidence="7" id="KW-0169">Cobalamin biosynthesis</keyword>
<accession>G7VH44</accession>
<feature type="site" description="Increases nucleophilicity of active site Cys" evidence="7">
    <location>
        <position position="430"/>
    </location>
</feature>
<evidence type="ECO:0000256" key="6">
    <source>
        <dbReference type="ARBA" id="ARBA00022962"/>
    </source>
</evidence>
<dbReference type="SUPFAM" id="SSF52317">
    <property type="entry name" value="Class I glutamine amidotransferase-like"/>
    <property type="match status" value="1"/>
</dbReference>
<keyword evidence="3 7" id="KW-0547">Nucleotide-binding</keyword>
<keyword evidence="6 7" id="KW-0315">Glutamine amidotransferase</keyword>
<dbReference type="eggNOG" id="arCOG00106">
    <property type="taxonomic scope" value="Archaea"/>
</dbReference>
<dbReference type="InterPro" id="IPR004484">
    <property type="entry name" value="CbiA/CobB_synth"/>
</dbReference>
<feature type="active site" description="Nucleophile" evidence="7">
    <location>
        <position position="328"/>
    </location>
</feature>
<dbReference type="Gene3D" id="3.40.50.300">
    <property type="entry name" value="P-loop containing nucleotide triphosphate hydrolases"/>
    <property type="match status" value="1"/>
</dbReference>
<dbReference type="HAMAP" id="MF_00027">
    <property type="entry name" value="CobB_CbiA"/>
    <property type="match status" value="1"/>
</dbReference>
<gene>
    <name evidence="7" type="primary">cbiA</name>
    <name evidence="10" type="ORF">P186_1808</name>
</gene>
<dbReference type="GO" id="GO:0042242">
    <property type="term" value="F:cobyrinic acid a,c-diamide synthase activity"/>
    <property type="evidence" value="ECO:0007669"/>
    <property type="project" value="UniProtKB-UniRule"/>
</dbReference>
<comment type="miscellaneous">
    <text evidence="7">The a and c carboxylates of cobyrinate are activated for nucleophilic attack via formation of a phosphorylated intermediate by ATP. CbiA catalyzes first the amidation of the c-carboxylate, and then that of the a-carboxylate.</text>
</comment>